<gene>
    <name evidence="2" type="ORF">EHV23_11185</name>
</gene>
<reference evidence="2 3" key="1">
    <citation type="submission" date="2018-11" db="EMBL/GenBank/DDBJ databases">
        <title>Genome sequencing of Lautropia sp. KCOM 2505 (= ChDC F240).</title>
        <authorList>
            <person name="Kook J.-K."/>
            <person name="Park S.-N."/>
            <person name="Lim Y.K."/>
        </authorList>
    </citation>
    <scope>NUCLEOTIDE SEQUENCE [LARGE SCALE GENOMIC DNA]</scope>
    <source>
        <strain evidence="2 3">KCOM 2505</strain>
    </source>
</reference>
<evidence type="ECO:0000313" key="3">
    <source>
        <dbReference type="Proteomes" id="UP000270261"/>
    </source>
</evidence>
<dbReference type="Pfam" id="PF06078">
    <property type="entry name" value="DUF937"/>
    <property type="match status" value="2"/>
</dbReference>
<name>A0A3R8LLS2_9BURK</name>
<organism evidence="2 3">
    <name type="scientific">Lautropia dentalis</name>
    <dbReference type="NCBI Taxonomy" id="2490857"/>
    <lineage>
        <taxon>Bacteria</taxon>
        <taxon>Pseudomonadati</taxon>
        <taxon>Pseudomonadota</taxon>
        <taxon>Betaproteobacteria</taxon>
        <taxon>Burkholderiales</taxon>
        <taxon>Burkholderiaceae</taxon>
        <taxon>Lautropia</taxon>
    </lineage>
</organism>
<dbReference type="OrthoDB" id="8812842at2"/>
<evidence type="ECO:0000313" key="2">
    <source>
        <dbReference type="EMBL" id="RRN43947.1"/>
    </source>
</evidence>
<dbReference type="Proteomes" id="UP000270261">
    <property type="component" value="Unassembled WGS sequence"/>
</dbReference>
<dbReference type="EMBL" id="RRUE01000002">
    <property type="protein sequence ID" value="RRN43947.1"/>
    <property type="molecule type" value="Genomic_DNA"/>
</dbReference>
<feature type="region of interest" description="Disordered" evidence="1">
    <location>
        <begin position="127"/>
        <end position="151"/>
    </location>
</feature>
<protein>
    <submittedName>
        <fullName evidence="2">DUF937 domain-containing protein</fullName>
    </submittedName>
</protein>
<keyword evidence="3" id="KW-1185">Reference proteome</keyword>
<feature type="compositionally biased region" description="Low complexity" evidence="1">
    <location>
        <begin position="129"/>
        <end position="144"/>
    </location>
</feature>
<proteinExistence type="predicted"/>
<dbReference type="PROSITE" id="PS00018">
    <property type="entry name" value="EF_HAND_1"/>
    <property type="match status" value="1"/>
</dbReference>
<dbReference type="AlphaFoldDB" id="A0A3R8LLS2"/>
<comment type="caution">
    <text evidence="2">The sequence shown here is derived from an EMBL/GenBank/DDBJ whole genome shotgun (WGS) entry which is preliminary data.</text>
</comment>
<dbReference type="RefSeq" id="WP_125096147.1">
    <property type="nucleotide sequence ID" value="NZ_RRUE01000002.1"/>
</dbReference>
<sequence>MPNQSLTQELFNQLQGAPMQQIAQQLGTSTDQASSAVSQALPLLMGALGNQAQNGQGGSAADALLGALGGSGGTQAHALAGQGGGLGDILGGLAGNLLGGAASSSGASGGGLGGMLGGLVGSVLGGTGTQTQAQNTQASASQDAGGPGGAAAGNAGDLLSSVFGSQATARATEGLGQSTGLGSQGASKLVTLLLPVVLSFLAGRYLGRNGGGKEQMNEALANEQQQINAQTGGGLSGLLDQNGDGKLDMHDIVKLGSSLFGGR</sequence>
<accession>A0A3R8LLS2</accession>
<dbReference type="InterPro" id="IPR009282">
    <property type="entry name" value="DUF937"/>
</dbReference>
<dbReference type="InterPro" id="IPR018247">
    <property type="entry name" value="EF_Hand_1_Ca_BS"/>
</dbReference>
<evidence type="ECO:0000256" key="1">
    <source>
        <dbReference type="SAM" id="MobiDB-lite"/>
    </source>
</evidence>